<feature type="binding site" evidence="4">
    <location>
        <position position="59"/>
    </location>
    <ligand>
        <name>molybdate</name>
        <dbReference type="ChEBI" id="CHEBI:36264"/>
    </ligand>
</feature>
<feature type="binding site" evidence="4">
    <location>
        <position position="32"/>
    </location>
    <ligand>
        <name>molybdate</name>
        <dbReference type="ChEBI" id="CHEBI:36264"/>
    </ligand>
</feature>
<reference evidence="6 7" key="1">
    <citation type="journal article" date="2013" name="Genome Announc.">
        <title>Draft genome sequence of the moderately halophilic gammaproteobacterium Halomonas anticariensis FP35.</title>
        <authorList>
            <person name="Tahrioui A."/>
            <person name="Quesada E."/>
            <person name="Llamas I."/>
        </authorList>
    </citation>
    <scope>NUCLEOTIDE SEQUENCE [LARGE SCALE GENOMIC DNA]</scope>
    <source>
        <strain evidence="7">DSM 16096 / CECT 5854 / LMG 22089 / FP35</strain>
    </source>
</reference>
<dbReference type="Proteomes" id="UP000014463">
    <property type="component" value="Unassembled WGS sequence"/>
</dbReference>
<keyword evidence="7" id="KW-1185">Reference proteome</keyword>
<gene>
    <name evidence="6" type="ORF">L861_10750</name>
</gene>
<dbReference type="EMBL" id="ASTJ01000036">
    <property type="protein sequence ID" value="EPC01043.1"/>
    <property type="molecule type" value="Genomic_DNA"/>
</dbReference>
<dbReference type="GO" id="GO:0030973">
    <property type="term" value="F:molybdate ion binding"/>
    <property type="evidence" value="ECO:0007669"/>
    <property type="project" value="InterPro"/>
</dbReference>
<dbReference type="InterPro" id="IPR005950">
    <property type="entry name" value="ModA"/>
</dbReference>
<keyword evidence="3 5" id="KW-0732">Signal</keyword>
<sequence length="268" mass="29142">MKKTRCWLLAGMLVILSGIANAEVPTVAAASSLQFALSEVASRFEEDTGQQVRLNFGSSGNFRRQIAQGAPFELFLSADEESVLALHERGVTEDEGVIYALGRLVWLQRSGRDDLPDEDTPLAAVEAAIETYRADQGRPRIAMANPEHAPYGVAAREVLEQAELWDEVQPLKVMGENVSQAAQFALSADALGGLVAYSLALAPSLAERSDYALIPENWHTPLNQRMVLVKGAGETAHRFYDYLQGGEAREILASYGFGLPGEPRQEAP</sequence>
<dbReference type="Gene3D" id="3.40.190.10">
    <property type="entry name" value="Periplasmic binding protein-like II"/>
    <property type="match status" value="2"/>
</dbReference>
<feature type="binding site" evidence="4">
    <location>
        <position position="178"/>
    </location>
    <ligand>
        <name>molybdate</name>
        <dbReference type="ChEBI" id="CHEBI:36264"/>
    </ligand>
</feature>
<dbReference type="PANTHER" id="PTHR30632:SF14">
    <property type="entry name" value="TUNGSTATE_MOLYBDATE_CHROMATE-BINDING PROTEIN MODA"/>
    <property type="match status" value="1"/>
</dbReference>
<keyword evidence="4" id="KW-0500">Molybdenum</keyword>
<comment type="caution">
    <text evidence="6">The sequence shown here is derived from an EMBL/GenBank/DDBJ whole genome shotgun (WGS) entry which is preliminary data.</text>
</comment>
<protein>
    <recommendedName>
        <fullName evidence="8">Molybdate ABC transporter substrate-binding protein</fullName>
    </recommendedName>
</protein>
<evidence type="ECO:0000313" key="7">
    <source>
        <dbReference type="Proteomes" id="UP000014463"/>
    </source>
</evidence>
<dbReference type="SUPFAM" id="SSF53850">
    <property type="entry name" value="Periplasmic binding protein-like II"/>
    <property type="match status" value="1"/>
</dbReference>
<dbReference type="Pfam" id="PF13531">
    <property type="entry name" value="SBP_bac_11"/>
    <property type="match status" value="1"/>
</dbReference>
<dbReference type="PATRIC" id="fig|1121939.11.peg.3215"/>
<accession>S2KKT4</accession>
<dbReference type="CDD" id="cd13539">
    <property type="entry name" value="PBP2_AvModA"/>
    <property type="match status" value="1"/>
</dbReference>
<dbReference type="STRING" id="1121939.L861_10750"/>
<name>S2KKT4_LITA3</name>
<evidence type="ECO:0000256" key="3">
    <source>
        <dbReference type="ARBA" id="ARBA00022729"/>
    </source>
</evidence>
<dbReference type="GO" id="GO:0015689">
    <property type="term" value="P:molybdate ion transport"/>
    <property type="evidence" value="ECO:0007669"/>
    <property type="project" value="InterPro"/>
</dbReference>
<proteinExistence type="inferred from homology"/>
<dbReference type="PANTHER" id="PTHR30632">
    <property type="entry name" value="MOLYBDATE-BINDING PERIPLASMIC PROTEIN"/>
    <property type="match status" value="1"/>
</dbReference>
<feature type="chain" id="PRO_5004498289" description="Molybdate ABC transporter substrate-binding protein" evidence="5">
    <location>
        <begin position="23"/>
        <end position="268"/>
    </location>
</feature>
<evidence type="ECO:0000256" key="1">
    <source>
        <dbReference type="ARBA" id="ARBA00009175"/>
    </source>
</evidence>
<evidence type="ECO:0000313" key="6">
    <source>
        <dbReference type="EMBL" id="EPC01043.1"/>
    </source>
</evidence>
<dbReference type="NCBIfam" id="TIGR01256">
    <property type="entry name" value="modA"/>
    <property type="match status" value="1"/>
</dbReference>
<keyword evidence="2 4" id="KW-0479">Metal-binding</keyword>
<dbReference type="InterPro" id="IPR050682">
    <property type="entry name" value="ModA/WtpA"/>
</dbReference>
<dbReference type="RefSeq" id="WP_016417733.1">
    <property type="nucleotide sequence ID" value="NZ_KE332392.1"/>
</dbReference>
<dbReference type="InterPro" id="IPR044084">
    <property type="entry name" value="AvModA-like_subst-bd"/>
</dbReference>
<dbReference type="PIRSF" id="PIRSF004846">
    <property type="entry name" value="ModA"/>
    <property type="match status" value="1"/>
</dbReference>
<dbReference type="eggNOG" id="COG0725">
    <property type="taxonomic scope" value="Bacteria"/>
</dbReference>
<dbReference type="GO" id="GO:0046872">
    <property type="term" value="F:metal ion binding"/>
    <property type="evidence" value="ECO:0007669"/>
    <property type="project" value="UniProtKB-KW"/>
</dbReference>
<evidence type="ECO:0000256" key="4">
    <source>
        <dbReference type="PIRSR" id="PIRSR004846-1"/>
    </source>
</evidence>
<feature type="signal peptide" evidence="5">
    <location>
        <begin position="1"/>
        <end position="22"/>
    </location>
</feature>
<evidence type="ECO:0008006" key="8">
    <source>
        <dbReference type="Google" id="ProtNLM"/>
    </source>
</evidence>
<dbReference type="AlphaFoldDB" id="S2KKT4"/>
<evidence type="ECO:0000256" key="2">
    <source>
        <dbReference type="ARBA" id="ARBA00022723"/>
    </source>
</evidence>
<evidence type="ECO:0000256" key="5">
    <source>
        <dbReference type="SAM" id="SignalP"/>
    </source>
</evidence>
<organism evidence="6 7">
    <name type="scientific">Litchfieldella anticariensis (strain DSM 16096 / CECT 5854 / CIP 108499 / LMG 22089 / FP35)</name>
    <name type="common">Halomonas anticariensis</name>
    <dbReference type="NCBI Taxonomy" id="1121939"/>
    <lineage>
        <taxon>Bacteria</taxon>
        <taxon>Pseudomonadati</taxon>
        <taxon>Pseudomonadota</taxon>
        <taxon>Gammaproteobacteria</taxon>
        <taxon>Oceanospirillales</taxon>
        <taxon>Halomonadaceae</taxon>
        <taxon>Litchfieldella</taxon>
    </lineage>
</organism>
<comment type="similarity">
    <text evidence="1">Belongs to the bacterial solute-binding protein ModA family.</text>
</comment>